<keyword evidence="5 6" id="KW-0472">Membrane</keyword>
<dbReference type="Pfam" id="PF01925">
    <property type="entry name" value="TauE"/>
    <property type="match status" value="1"/>
</dbReference>
<dbReference type="RefSeq" id="WP_057719044.1">
    <property type="nucleotide sequence ID" value="NZ_CAMTQP010000005.1"/>
</dbReference>
<name>A0A256LG30_9LACO</name>
<reference evidence="7" key="2">
    <citation type="submission" date="2017-05" db="EMBL/GenBank/DDBJ databases">
        <authorList>
            <person name="Lin X.B."/>
            <person name="Stothard P."/>
            <person name="Tasseva G."/>
            <person name="Walter J."/>
        </authorList>
    </citation>
    <scope>NUCLEOTIDE SEQUENCE</scope>
    <source>
        <strain evidence="7">609u</strain>
    </source>
</reference>
<comment type="subcellular location">
    <subcellularLocation>
        <location evidence="6">Cell membrane</location>
        <topology evidence="6">Multi-pass membrane protein</topology>
    </subcellularLocation>
    <subcellularLocation>
        <location evidence="1">Membrane</location>
        <topology evidence="1">Multi-pass membrane protein</topology>
    </subcellularLocation>
</comment>
<organism evidence="8 9">
    <name type="scientific">Lactobacillus taiwanensis</name>
    <dbReference type="NCBI Taxonomy" id="508451"/>
    <lineage>
        <taxon>Bacteria</taxon>
        <taxon>Bacillati</taxon>
        <taxon>Bacillota</taxon>
        <taxon>Bacilli</taxon>
        <taxon>Lactobacillales</taxon>
        <taxon>Lactobacillaceae</taxon>
        <taxon>Lactobacillus</taxon>
    </lineage>
</organism>
<feature type="transmembrane region" description="Helical" evidence="6">
    <location>
        <begin position="44"/>
        <end position="63"/>
    </location>
</feature>
<dbReference type="InterPro" id="IPR051598">
    <property type="entry name" value="TSUP/Inactive_protease-like"/>
</dbReference>
<evidence type="ECO:0000256" key="6">
    <source>
        <dbReference type="RuleBase" id="RU363041"/>
    </source>
</evidence>
<dbReference type="InterPro" id="IPR002781">
    <property type="entry name" value="TM_pro_TauE-like"/>
</dbReference>
<evidence type="ECO:0000256" key="3">
    <source>
        <dbReference type="ARBA" id="ARBA00022692"/>
    </source>
</evidence>
<evidence type="ECO:0000256" key="2">
    <source>
        <dbReference type="ARBA" id="ARBA00009142"/>
    </source>
</evidence>
<keyword evidence="3 6" id="KW-0812">Transmembrane</keyword>
<dbReference type="AlphaFoldDB" id="A0A256LG30"/>
<dbReference type="PANTHER" id="PTHR43701:SF2">
    <property type="entry name" value="MEMBRANE TRANSPORTER PROTEIN YJNA-RELATED"/>
    <property type="match status" value="1"/>
</dbReference>
<gene>
    <name evidence="7" type="ORF">CBF53_03000</name>
    <name evidence="8" type="ORF">CBF70_05040</name>
</gene>
<comment type="caution">
    <text evidence="8">The sequence shown here is derived from an EMBL/GenBank/DDBJ whole genome shotgun (WGS) entry which is preliminary data.</text>
</comment>
<reference evidence="8 9" key="1">
    <citation type="submission" date="2017-04" db="EMBL/GenBank/DDBJ databases">
        <authorList>
            <person name="Afonso C.L."/>
            <person name="Miller P.J."/>
            <person name="Scott M.A."/>
            <person name="Spackman E."/>
            <person name="Goraichik I."/>
            <person name="Dimitrov K.M."/>
            <person name="Suarez D.L."/>
            <person name="Swayne D.E."/>
        </authorList>
    </citation>
    <scope>NUCLEOTIDE SEQUENCE [LARGE SCALE GENOMIC DNA]</scope>
    <source>
        <strain evidence="8 9">609q</strain>
    </source>
</reference>
<protein>
    <recommendedName>
        <fullName evidence="6">Probable membrane transporter protein</fullName>
    </recommendedName>
</protein>
<evidence type="ECO:0000313" key="7">
    <source>
        <dbReference type="EMBL" id="OYR88255.1"/>
    </source>
</evidence>
<feature type="transmembrane region" description="Helical" evidence="6">
    <location>
        <begin position="140"/>
        <end position="173"/>
    </location>
</feature>
<dbReference type="PANTHER" id="PTHR43701">
    <property type="entry name" value="MEMBRANE TRANSPORTER PROTEIN MJ0441-RELATED"/>
    <property type="match status" value="1"/>
</dbReference>
<feature type="transmembrane region" description="Helical" evidence="6">
    <location>
        <begin position="209"/>
        <end position="227"/>
    </location>
</feature>
<evidence type="ECO:0000256" key="4">
    <source>
        <dbReference type="ARBA" id="ARBA00022989"/>
    </source>
</evidence>
<evidence type="ECO:0000313" key="9">
    <source>
        <dbReference type="Proteomes" id="UP000215828"/>
    </source>
</evidence>
<feature type="transmembrane region" description="Helical" evidence="6">
    <location>
        <begin position="75"/>
        <end position="96"/>
    </location>
</feature>
<reference evidence="9 10" key="3">
    <citation type="submission" date="2017-09" db="EMBL/GenBank/DDBJ databases">
        <title>Tripartite evolution among Lactobacillus johnsonii, Lactobacillus taiwanensis, Lactobacillus reuteri and their rodent host.</title>
        <authorList>
            <person name="Wang T."/>
            <person name="Knowles S."/>
            <person name="Cheng C."/>
        </authorList>
    </citation>
    <scope>NUCLEOTIDE SEQUENCE [LARGE SCALE GENOMIC DNA]</scope>
    <source>
        <strain evidence="8 9">609q</strain>
        <strain evidence="7 10">609u</strain>
    </source>
</reference>
<feature type="transmembrane region" description="Helical" evidence="6">
    <location>
        <begin position="7"/>
        <end position="32"/>
    </location>
</feature>
<evidence type="ECO:0000256" key="5">
    <source>
        <dbReference type="ARBA" id="ARBA00023136"/>
    </source>
</evidence>
<keyword evidence="6" id="KW-1003">Cell membrane</keyword>
<evidence type="ECO:0000313" key="10">
    <source>
        <dbReference type="Proteomes" id="UP000216316"/>
    </source>
</evidence>
<dbReference type="EMBL" id="NGNV01000011">
    <property type="protein sequence ID" value="OYR88255.1"/>
    <property type="molecule type" value="Genomic_DNA"/>
</dbReference>
<evidence type="ECO:0000256" key="1">
    <source>
        <dbReference type="ARBA" id="ARBA00004141"/>
    </source>
</evidence>
<feature type="transmembrane region" description="Helical" evidence="6">
    <location>
        <begin position="102"/>
        <end position="119"/>
    </location>
</feature>
<proteinExistence type="inferred from homology"/>
<sequence>MSILAIIEIICIGLVTGTITSLIGASGVTVVVPSLTLLFGINSHLAIGTSLLVDVITSIVVSIDYIKHKNVRLQASIWITVGSIIGAQLGSHWAGIISDTKLSGIFAIMLIISGISTLRKKNNSFDPNKGVHFKSKFAQTMALLGLGFGIGIISGLVGAGGGVMVLLTIIFILHYPMHQAVGTSTVIMAITALSSLLGYARQGNVDWKYGLWIALGAVVAGIIGSRFANKIDEQKLNKVVAWVFIGLGIIMIGMKFIR</sequence>
<accession>A0A256LG30</accession>
<dbReference type="Proteomes" id="UP000215828">
    <property type="component" value="Unassembled WGS sequence"/>
</dbReference>
<dbReference type="GO" id="GO:0005886">
    <property type="term" value="C:plasma membrane"/>
    <property type="evidence" value="ECO:0007669"/>
    <property type="project" value="UniProtKB-SubCell"/>
</dbReference>
<keyword evidence="10" id="KW-1185">Reference proteome</keyword>
<dbReference type="Proteomes" id="UP000216316">
    <property type="component" value="Unassembled WGS sequence"/>
</dbReference>
<feature type="transmembrane region" description="Helical" evidence="6">
    <location>
        <begin position="179"/>
        <end position="197"/>
    </location>
</feature>
<comment type="similarity">
    <text evidence="2 6">Belongs to the 4-toluene sulfonate uptake permease (TSUP) (TC 2.A.102) family.</text>
</comment>
<evidence type="ECO:0000313" key="8">
    <source>
        <dbReference type="EMBL" id="OYR92389.1"/>
    </source>
</evidence>
<feature type="transmembrane region" description="Helical" evidence="6">
    <location>
        <begin position="239"/>
        <end position="257"/>
    </location>
</feature>
<dbReference type="EMBL" id="NGNX01000011">
    <property type="protein sequence ID" value="OYR92389.1"/>
    <property type="molecule type" value="Genomic_DNA"/>
</dbReference>
<keyword evidence="4 6" id="KW-1133">Transmembrane helix</keyword>